<evidence type="ECO:0000313" key="4">
    <source>
        <dbReference type="Proteomes" id="UP001153069"/>
    </source>
</evidence>
<dbReference type="InterPro" id="IPR000719">
    <property type="entry name" value="Prot_kinase_dom"/>
</dbReference>
<dbReference type="AlphaFoldDB" id="A0A9N8HNR2"/>
<feature type="compositionally biased region" description="Low complexity" evidence="1">
    <location>
        <begin position="456"/>
        <end position="485"/>
    </location>
</feature>
<evidence type="ECO:0000256" key="1">
    <source>
        <dbReference type="SAM" id="MobiDB-lite"/>
    </source>
</evidence>
<dbReference type="Gene3D" id="1.10.510.10">
    <property type="entry name" value="Transferase(Phosphotransferase) domain 1"/>
    <property type="match status" value="2"/>
</dbReference>
<feature type="compositionally biased region" description="Basic and acidic residues" evidence="1">
    <location>
        <begin position="272"/>
        <end position="283"/>
    </location>
</feature>
<dbReference type="InterPro" id="IPR011009">
    <property type="entry name" value="Kinase-like_dom_sf"/>
</dbReference>
<name>A0A9N8HNR2_9STRA</name>
<proteinExistence type="predicted"/>
<evidence type="ECO:0000313" key="3">
    <source>
        <dbReference type="EMBL" id="CAB9519325.1"/>
    </source>
</evidence>
<feature type="compositionally biased region" description="Basic residues" evidence="1">
    <location>
        <begin position="636"/>
        <end position="651"/>
    </location>
</feature>
<sequence length="691" mass="78437">MMMRSNFTPGIRDLASRLTAMRARGSGSSCDDSADDSTTAAEPPSLYALMEETVSIDERPFLLSQRRLHQQTVRLDQKSIRVGQLLRENGDFAQTYEVASCARLAIGTTSTDYFGNNNDMSCSEHEPMGSQSERLDSSRRISLGDRFRRRRVSNAECSEWGGDDSFSCRNNNLASCRYTIKRLRRREEEDYTTSSSSQQDPFWASRKLLVEALYLSVLDHPGILKLQAFSNPTSTCDQIFVVTDRIEETLEDRMLLWRRLRREREEAEDKHYRKEKKRMERINNQRTRRRSCDTPKQQRKRQENVFLLETPTPFQQEVKSLYPEDLVALKTNYALQIAEALEYLHARGIVVCDLRPDTIGFKGYPHHHTVQIMDLSSAKELPMDAGTEATPSLPATEIPQSIETVPDLTDSSNSMDDSSWMGYSAWSTVYTAMPFKRNLTPPAPFRRNLTPPAPSRPRLSLSPLPATDNSSGTSASSLNSSSTWSVLDTDGNSSHTGANFQRRRKGNNITGISPSFKTRRCYRAPELYVDVNDPAASNRFNHKVDSYSLAMIFYELLADRRPFPPNAAMTDQDHLQRVRGQQLRPSLRQCYFPLTIQEILQQAWLPAISRRWDASQIVKSLTRVLPVLEGQGLHTSKKNGARITNTRRRHSTTTNTATEPLTLPQRAAKVLHSKGAKGWEQVRKTGPVRSS</sequence>
<gene>
    <name evidence="3" type="ORF">SEMRO_1008_G230620.1</name>
</gene>
<dbReference type="PANTHER" id="PTHR44329">
    <property type="entry name" value="SERINE/THREONINE-PROTEIN KINASE TNNI3K-RELATED"/>
    <property type="match status" value="1"/>
</dbReference>
<evidence type="ECO:0000259" key="2">
    <source>
        <dbReference type="PROSITE" id="PS50011"/>
    </source>
</evidence>
<feature type="region of interest" description="Disordered" evidence="1">
    <location>
        <begin position="22"/>
        <end position="43"/>
    </location>
</feature>
<dbReference type="OrthoDB" id="5979581at2759"/>
<reference evidence="3" key="1">
    <citation type="submission" date="2020-06" db="EMBL/GenBank/DDBJ databases">
        <authorList>
            <consortium name="Plant Systems Biology data submission"/>
        </authorList>
    </citation>
    <scope>NUCLEOTIDE SEQUENCE</scope>
    <source>
        <strain evidence="3">D6</strain>
    </source>
</reference>
<feature type="region of interest" description="Disordered" evidence="1">
    <location>
        <begin position="636"/>
        <end position="657"/>
    </location>
</feature>
<feature type="region of interest" description="Disordered" evidence="1">
    <location>
        <begin position="672"/>
        <end position="691"/>
    </location>
</feature>
<dbReference type="PROSITE" id="PS50011">
    <property type="entry name" value="PROTEIN_KINASE_DOM"/>
    <property type="match status" value="1"/>
</dbReference>
<feature type="domain" description="Protein kinase" evidence="2">
    <location>
        <begin position="135"/>
        <end position="628"/>
    </location>
</feature>
<dbReference type="GO" id="GO:0005524">
    <property type="term" value="F:ATP binding"/>
    <property type="evidence" value="ECO:0007669"/>
    <property type="project" value="InterPro"/>
</dbReference>
<feature type="compositionally biased region" description="Low complexity" evidence="1">
    <location>
        <begin position="22"/>
        <end position="41"/>
    </location>
</feature>
<feature type="region of interest" description="Disordered" evidence="1">
    <location>
        <begin position="442"/>
        <end position="512"/>
    </location>
</feature>
<dbReference type="GO" id="GO:0004674">
    <property type="term" value="F:protein serine/threonine kinase activity"/>
    <property type="evidence" value="ECO:0007669"/>
    <property type="project" value="TreeGrafter"/>
</dbReference>
<dbReference type="SUPFAM" id="SSF56112">
    <property type="entry name" value="Protein kinase-like (PK-like)"/>
    <property type="match status" value="1"/>
</dbReference>
<accession>A0A9N8HNR2</accession>
<keyword evidence="4" id="KW-1185">Reference proteome</keyword>
<feature type="compositionally biased region" description="Polar residues" evidence="1">
    <location>
        <begin position="490"/>
        <end position="499"/>
    </location>
</feature>
<protein>
    <recommendedName>
        <fullName evidence="2">Protein kinase domain-containing protein</fullName>
    </recommendedName>
</protein>
<dbReference type="Proteomes" id="UP001153069">
    <property type="component" value="Unassembled WGS sequence"/>
</dbReference>
<feature type="region of interest" description="Disordered" evidence="1">
    <location>
        <begin position="272"/>
        <end position="302"/>
    </location>
</feature>
<dbReference type="SMART" id="SM00220">
    <property type="entry name" value="S_TKc"/>
    <property type="match status" value="1"/>
</dbReference>
<dbReference type="InterPro" id="IPR051681">
    <property type="entry name" value="Ser/Thr_Kinases-Pseudokinases"/>
</dbReference>
<dbReference type="EMBL" id="CAICTM010001006">
    <property type="protein sequence ID" value="CAB9519325.1"/>
    <property type="molecule type" value="Genomic_DNA"/>
</dbReference>
<organism evidence="3 4">
    <name type="scientific">Seminavis robusta</name>
    <dbReference type="NCBI Taxonomy" id="568900"/>
    <lineage>
        <taxon>Eukaryota</taxon>
        <taxon>Sar</taxon>
        <taxon>Stramenopiles</taxon>
        <taxon>Ochrophyta</taxon>
        <taxon>Bacillariophyta</taxon>
        <taxon>Bacillariophyceae</taxon>
        <taxon>Bacillariophycidae</taxon>
        <taxon>Naviculales</taxon>
        <taxon>Naviculaceae</taxon>
        <taxon>Seminavis</taxon>
    </lineage>
</organism>
<comment type="caution">
    <text evidence="3">The sequence shown here is derived from an EMBL/GenBank/DDBJ whole genome shotgun (WGS) entry which is preliminary data.</text>
</comment>